<reference evidence="2" key="1">
    <citation type="journal article" date="2013" name="Science">
        <title>The Amborella genome and the evolution of flowering plants.</title>
        <authorList>
            <consortium name="Amborella Genome Project"/>
        </authorList>
    </citation>
    <scope>NUCLEOTIDE SEQUENCE [LARGE SCALE GENOMIC DNA]</scope>
</reference>
<organism evidence="1 2">
    <name type="scientific">Amborella trichopoda</name>
    <dbReference type="NCBI Taxonomy" id="13333"/>
    <lineage>
        <taxon>Eukaryota</taxon>
        <taxon>Viridiplantae</taxon>
        <taxon>Streptophyta</taxon>
        <taxon>Embryophyta</taxon>
        <taxon>Tracheophyta</taxon>
        <taxon>Spermatophyta</taxon>
        <taxon>Magnoliopsida</taxon>
        <taxon>Amborellales</taxon>
        <taxon>Amborellaceae</taxon>
        <taxon>Amborella</taxon>
    </lineage>
</organism>
<evidence type="ECO:0000313" key="1">
    <source>
        <dbReference type="EMBL" id="ERM96222.1"/>
    </source>
</evidence>
<name>W1NKA5_AMBTC</name>
<dbReference type="AlphaFoldDB" id="W1NKA5"/>
<sequence>DLEDYFAGDVEPFRIQTLVLKNFIYLAYFHFPPDLCIRTLRLNPNYVIYASLLVLILGVNVSHSSDPYGCKQCIETRPLRLVLTWVAWTRLTAGSQNGGPRPRKARPGPFRHLPGLVRLGRASLSWPNS</sequence>
<dbReference type="HOGENOM" id="CLU_1954300_0_0_1"/>
<keyword evidence="2" id="KW-1185">Reference proteome</keyword>
<dbReference type="EMBL" id="KI397142">
    <property type="protein sequence ID" value="ERM96222.1"/>
    <property type="molecule type" value="Genomic_DNA"/>
</dbReference>
<evidence type="ECO:0000313" key="2">
    <source>
        <dbReference type="Proteomes" id="UP000017836"/>
    </source>
</evidence>
<protein>
    <submittedName>
        <fullName evidence="1">Uncharacterized protein</fullName>
    </submittedName>
</protein>
<accession>W1NKA5</accession>
<dbReference type="Gramene" id="ERM96222">
    <property type="protein sequence ID" value="ERM96222"/>
    <property type="gene ID" value="AMTR_s00001p00125510"/>
</dbReference>
<gene>
    <name evidence="1" type="ORF">AMTR_s00001p00125510</name>
</gene>
<proteinExistence type="predicted"/>
<dbReference type="Proteomes" id="UP000017836">
    <property type="component" value="Unassembled WGS sequence"/>
</dbReference>
<feature type="non-terminal residue" evidence="1">
    <location>
        <position position="1"/>
    </location>
</feature>